<dbReference type="EMBL" id="CAEZTZ010000016">
    <property type="protein sequence ID" value="CAB4579901.1"/>
    <property type="molecule type" value="Genomic_DNA"/>
</dbReference>
<organism evidence="1">
    <name type="scientific">freshwater metagenome</name>
    <dbReference type="NCBI Taxonomy" id="449393"/>
    <lineage>
        <taxon>unclassified sequences</taxon>
        <taxon>metagenomes</taxon>
        <taxon>ecological metagenomes</taxon>
    </lineage>
</organism>
<accession>A0A6J6ETS1</accession>
<evidence type="ECO:0000313" key="1">
    <source>
        <dbReference type="EMBL" id="CAB4579901.1"/>
    </source>
</evidence>
<gene>
    <name evidence="1" type="ORF">UFOPK1767_00238</name>
</gene>
<name>A0A6J6ETS1_9ZZZZ</name>
<protein>
    <submittedName>
        <fullName evidence="1">Unannotated protein</fullName>
    </submittedName>
</protein>
<dbReference type="AlphaFoldDB" id="A0A6J6ETS1"/>
<dbReference type="SUPFAM" id="SSF51735">
    <property type="entry name" value="NAD(P)-binding Rossmann-fold domains"/>
    <property type="match status" value="1"/>
</dbReference>
<dbReference type="InterPro" id="IPR036291">
    <property type="entry name" value="NAD(P)-bd_dom_sf"/>
</dbReference>
<proteinExistence type="predicted"/>
<reference evidence="1" key="1">
    <citation type="submission" date="2020-05" db="EMBL/GenBank/DDBJ databases">
        <authorList>
            <person name="Chiriac C."/>
            <person name="Salcher M."/>
            <person name="Ghai R."/>
            <person name="Kavagutti S V."/>
        </authorList>
    </citation>
    <scope>NUCLEOTIDE SEQUENCE</scope>
</reference>
<dbReference type="Gene3D" id="3.40.50.720">
    <property type="entry name" value="NAD(P)-binding Rossmann-like Domain"/>
    <property type="match status" value="1"/>
</dbReference>
<sequence length="136" mass="15033">MPVLKSGKGVQLLGEIDHLHSWTAPADVATLMRIVATEPQAWGKAWHVPSNTPKTQREVVMDIAKELGLADVKVGSVSRGILTILGLFNPVIRELNNGSYQFTAPFVIDDSATRRTFGLKPTPWNSMLKELVHSYR</sequence>